<accession>A0A545TAV1</accession>
<keyword evidence="3" id="KW-1185">Reference proteome</keyword>
<evidence type="ECO:0000259" key="1">
    <source>
        <dbReference type="SMART" id="SM00421"/>
    </source>
</evidence>
<dbReference type="InterPro" id="IPR036388">
    <property type="entry name" value="WH-like_DNA-bd_sf"/>
</dbReference>
<dbReference type="AlphaFoldDB" id="A0A545TAV1"/>
<feature type="domain" description="HTH luxR-type" evidence="1">
    <location>
        <begin position="308"/>
        <end position="365"/>
    </location>
</feature>
<evidence type="ECO:0000313" key="3">
    <source>
        <dbReference type="Proteomes" id="UP000315252"/>
    </source>
</evidence>
<protein>
    <submittedName>
        <fullName evidence="2">Helix-turn-helix transcriptional regulator</fullName>
    </submittedName>
</protein>
<dbReference type="Gene3D" id="3.30.450.20">
    <property type="entry name" value="PAS domain"/>
    <property type="match status" value="1"/>
</dbReference>
<comment type="caution">
    <text evidence="2">The sequence shown here is derived from an EMBL/GenBank/DDBJ whole genome shotgun (WGS) entry which is preliminary data.</text>
</comment>
<dbReference type="InterPro" id="IPR000792">
    <property type="entry name" value="Tscrpt_reg_LuxR_C"/>
</dbReference>
<organism evidence="2 3">
    <name type="scientific">Denitrobaculum tricleocarpae</name>
    <dbReference type="NCBI Taxonomy" id="2591009"/>
    <lineage>
        <taxon>Bacteria</taxon>
        <taxon>Pseudomonadati</taxon>
        <taxon>Pseudomonadota</taxon>
        <taxon>Alphaproteobacteria</taxon>
        <taxon>Rhodospirillales</taxon>
        <taxon>Rhodospirillaceae</taxon>
        <taxon>Denitrobaculum</taxon>
    </lineage>
</organism>
<dbReference type="GO" id="GO:0003677">
    <property type="term" value="F:DNA binding"/>
    <property type="evidence" value="ECO:0007669"/>
    <property type="project" value="InterPro"/>
</dbReference>
<dbReference type="GO" id="GO:0006355">
    <property type="term" value="P:regulation of DNA-templated transcription"/>
    <property type="evidence" value="ECO:0007669"/>
    <property type="project" value="InterPro"/>
</dbReference>
<gene>
    <name evidence="2" type="ORF">FKG95_23930</name>
</gene>
<dbReference type="Proteomes" id="UP000315252">
    <property type="component" value="Unassembled WGS sequence"/>
</dbReference>
<dbReference type="Gene3D" id="1.10.10.10">
    <property type="entry name" value="Winged helix-like DNA-binding domain superfamily/Winged helix DNA-binding domain"/>
    <property type="match status" value="1"/>
</dbReference>
<proteinExistence type="predicted"/>
<dbReference type="RefSeq" id="WP_179954250.1">
    <property type="nucleotide sequence ID" value="NZ_ML660061.1"/>
</dbReference>
<dbReference type="InterPro" id="IPR016032">
    <property type="entry name" value="Sig_transdc_resp-reg_C-effctor"/>
</dbReference>
<sequence>MVLEASLDDTLWSAVADGVRQCVNGSRSLFFTPGTKLNEPESLWATRTISHDELLPYTDYYCDQDVWEIEGRKKGLLRSGLVLTGQDTVDETTFRKTEWFNDYLRPLDIKNLMTAGFNKGRKTSGDPDFYLSIYGSVSSEPFSQIACETYKRLVPHIQNGLQLRGNFIALENRNRTIEGLLDSFTDAVLLLDEYGNIIETNAVADRLLATSESLSLIGGQLVVRRNDEQQKLRQAIRNATRVGRAFNGDEARSSQVYISRLNSSRPYSATVHPLPRSRYCFSKFAAAVVYVLDPDKSCTRGLTGLAAFFGLQPSETALCRHLIHGKSLIEAADILSITQGTARQRLKSIFRKTDTHSQSALLRLMLTYR</sequence>
<evidence type="ECO:0000313" key="2">
    <source>
        <dbReference type="EMBL" id="TQV74338.1"/>
    </source>
</evidence>
<dbReference type="SUPFAM" id="SSF46894">
    <property type="entry name" value="C-terminal effector domain of the bipartite response regulators"/>
    <property type="match status" value="1"/>
</dbReference>
<dbReference type="EMBL" id="VHSH01000010">
    <property type="protein sequence ID" value="TQV74338.1"/>
    <property type="molecule type" value="Genomic_DNA"/>
</dbReference>
<reference evidence="2 3" key="1">
    <citation type="submission" date="2019-06" db="EMBL/GenBank/DDBJ databases">
        <title>Whole genome sequence for Rhodospirillaceae sp. R148.</title>
        <authorList>
            <person name="Wang G."/>
        </authorList>
    </citation>
    <scope>NUCLEOTIDE SEQUENCE [LARGE SCALE GENOMIC DNA]</scope>
    <source>
        <strain evidence="2 3">R148</strain>
    </source>
</reference>
<name>A0A545TAV1_9PROT</name>
<dbReference type="SMART" id="SM00421">
    <property type="entry name" value="HTH_LUXR"/>
    <property type="match status" value="1"/>
</dbReference>